<dbReference type="CDD" id="cd06171">
    <property type="entry name" value="Sigma70_r4"/>
    <property type="match status" value="1"/>
</dbReference>
<evidence type="ECO:0000256" key="5">
    <source>
        <dbReference type="ARBA" id="ARBA00023163"/>
    </source>
</evidence>
<dbReference type="KEGG" id="ssua:FPZ54_00555"/>
<dbReference type="InterPro" id="IPR036388">
    <property type="entry name" value="WH-like_DNA-bd_sf"/>
</dbReference>
<dbReference type="Gene3D" id="1.10.1740.10">
    <property type="match status" value="1"/>
</dbReference>
<dbReference type="InterPro" id="IPR013325">
    <property type="entry name" value="RNA_pol_sigma_r2"/>
</dbReference>
<dbReference type="AlphaFoldDB" id="A0A518RB46"/>
<evidence type="ECO:0000259" key="7">
    <source>
        <dbReference type="Pfam" id="PF08281"/>
    </source>
</evidence>
<feature type="domain" description="RNA polymerase sigma-70 region 2" evidence="6">
    <location>
        <begin position="32"/>
        <end position="99"/>
    </location>
</feature>
<evidence type="ECO:0000256" key="4">
    <source>
        <dbReference type="ARBA" id="ARBA00023125"/>
    </source>
</evidence>
<dbReference type="GO" id="GO:0016987">
    <property type="term" value="F:sigma factor activity"/>
    <property type="evidence" value="ECO:0007669"/>
    <property type="project" value="UniProtKB-KW"/>
</dbReference>
<dbReference type="NCBIfam" id="TIGR02937">
    <property type="entry name" value="sigma70-ECF"/>
    <property type="match status" value="1"/>
</dbReference>
<protein>
    <submittedName>
        <fullName evidence="8">Sigma-70 family RNA polymerase sigma factor</fullName>
    </submittedName>
</protein>
<dbReference type="PANTHER" id="PTHR43133">
    <property type="entry name" value="RNA POLYMERASE ECF-TYPE SIGMA FACTO"/>
    <property type="match status" value="1"/>
</dbReference>
<reference evidence="8 9" key="1">
    <citation type="submission" date="2019-07" db="EMBL/GenBank/DDBJ databases">
        <title>Sphingomonas alkalisoli sp. nov., isolated from rhizosphere soil of Suaedae salsa.</title>
        <authorList>
            <person name="Zhang H."/>
            <person name="Xu L."/>
            <person name="Zhang J.-X."/>
            <person name="Sun J.-Q."/>
        </authorList>
    </citation>
    <scope>NUCLEOTIDE SEQUENCE [LARGE SCALE GENOMIC DNA]</scope>
    <source>
        <strain evidence="8 9">XS-10</strain>
    </source>
</reference>
<organism evidence="8 9">
    <name type="scientific">Sphingomonas suaedae</name>
    <dbReference type="NCBI Taxonomy" id="2599297"/>
    <lineage>
        <taxon>Bacteria</taxon>
        <taxon>Pseudomonadati</taxon>
        <taxon>Pseudomonadota</taxon>
        <taxon>Alphaproteobacteria</taxon>
        <taxon>Sphingomonadales</taxon>
        <taxon>Sphingomonadaceae</taxon>
        <taxon>Sphingomonas</taxon>
    </lineage>
</organism>
<dbReference type="GO" id="GO:0003677">
    <property type="term" value="F:DNA binding"/>
    <property type="evidence" value="ECO:0007669"/>
    <property type="project" value="UniProtKB-KW"/>
</dbReference>
<dbReference type="Pfam" id="PF08281">
    <property type="entry name" value="Sigma70_r4_2"/>
    <property type="match status" value="1"/>
</dbReference>
<evidence type="ECO:0000313" key="8">
    <source>
        <dbReference type="EMBL" id="QDX24664.1"/>
    </source>
</evidence>
<keyword evidence="3" id="KW-0731">Sigma factor</keyword>
<feature type="domain" description="RNA polymerase sigma factor 70 region 4 type 2" evidence="7">
    <location>
        <begin position="123"/>
        <end position="174"/>
    </location>
</feature>
<evidence type="ECO:0000256" key="3">
    <source>
        <dbReference type="ARBA" id="ARBA00023082"/>
    </source>
</evidence>
<name>A0A518RB46_9SPHN</name>
<evidence type="ECO:0000259" key="6">
    <source>
        <dbReference type="Pfam" id="PF04542"/>
    </source>
</evidence>
<dbReference type="InterPro" id="IPR039425">
    <property type="entry name" value="RNA_pol_sigma-70-like"/>
</dbReference>
<keyword evidence="9" id="KW-1185">Reference proteome</keyword>
<dbReference type="InterPro" id="IPR014284">
    <property type="entry name" value="RNA_pol_sigma-70_dom"/>
</dbReference>
<dbReference type="PANTHER" id="PTHR43133:SF8">
    <property type="entry name" value="RNA POLYMERASE SIGMA FACTOR HI_1459-RELATED"/>
    <property type="match status" value="1"/>
</dbReference>
<sequence>MQRDDSQHASRLADELLVVRCQLGERDAFDALVRRWAGPISGYAGRVTGDADGAAELTQDVWLRVVRGIGRIEDTSRFRSWLFGIAHRAFADQLRRKYRAAMPLPAEDDVDAGESEAAFDVEAVERGLARLAPVEREILTLFYLEELAIDEVATALSIPTGTVKSRLHRARKQLRRALESHGDTQ</sequence>
<evidence type="ECO:0000256" key="1">
    <source>
        <dbReference type="ARBA" id="ARBA00010641"/>
    </source>
</evidence>
<dbReference type="RefSeq" id="WP_145844186.1">
    <property type="nucleotide sequence ID" value="NZ_CP042239.1"/>
</dbReference>
<proteinExistence type="inferred from homology"/>
<evidence type="ECO:0000313" key="9">
    <source>
        <dbReference type="Proteomes" id="UP000318055"/>
    </source>
</evidence>
<dbReference type="GO" id="GO:0006352">
    <property type="term" value="P:DNA-templated transcription initiation"/>
    <property type="evidence" value="ECO:0007669"/>
    <property type="project" value="InterPro"/>
</dbReference>
<dbReference type="SUPFAM" id="SSF88946">
    <property type="entry name" value="Sigma2 domain of RNA polymerase sigma factors"/>
    <property type="match status" value="1"/>
</dbReference>
<dbReference type="InterPro" id="IPR007627">
    <property type="entry name" value="RNA_pol_sigma70_r2"/>
</dbReference>
<keyword evidence="2" id="KW-0805">Transcription regulation</keyword>
<dbReference type="SUPFAM" id="SSF88659">
    <property type="entry name" value="Sigma3 and sigma4 domains of RNA polymerase sigma factors"/>
    <property type="match status" value="1"/>
</dbReference>
<dbReference type="InterPro" id="IPR013249">
    <property type="entry name" value="RNA_pol_sigma70_r4_t2"/>
</dbReference>
<keyword evidence="4" id="KW-0238">DNA-binding</keyword>
<dbReference type="Proteomes" id="UP000318055">
    <property type="component" value="Chromosome"/>
</dbReference>
<accession>A0A518RB46</accession>
<keyword evidence="5" id="KW-0804">Transcription</keyword>
<dbReference type="EMBL" id="CP042239">
    <property type="protein sequence ID" value="QDX24664.1"/>
    <property type="molecule type" value="Genomic_DNA"/>
</dbReference>
<dbReference type="Pfam" id="PF04542">
    <property type="entry name" value="Sigma70_r2"/>
    <property type="match status" value="1"/>
</dbReference>
<evidence type="ECO:0000256" key="2">
    <source>
        <dbReference type="ARBA" id="ARBA00023015"/>
    </source>
</evidence>
<gene>
    <name evidence="8" type="ORF">FPZ54_00555</name>
</gene>
<dbReference type="InterPro" id="IPR013324">
    <property type="entry name" value="RNA_pol_sigma_r3/r4-like"/>
</dbReference>
<comment type="similarity">
    <text evidence="1">Belongs to the sigma-70 factor family. ECF subfamily.</text>
</comment>
<dbReference type="Gene3D" id="1.10.10.10">
    <property type="entry name" value="Winged helix-like DNA-binding domain superfamily/Winged helix DNA-binding domain"/>
    <property type="match status" value="1"/>
</dbReference>
<dbReference type="OrthoDB" id="9803470at2"/>